<dbReference type="SUPFAM" id="SSF53167">
    <property type="entry name" value="Purine and uridine phosphorylases"/>
    <property type="match status" value="1"/>
</dbReference>
<dbReference type="GO" id="GO:0006152">
    <property type="term" value="P:purine nucleoside catabolic process"/>
    <property type="evidence" value="ECO:0007669"/>
    <property type="project" value="TreeGrafter"/>
</dbReference>
<feature type="domain" description="Nucleoside phosphorylase" evidence="4">
    <location>
        <begin position="15"/>
        <end position="229"/>
    </location>
</feature>
<evidence type="ECO:0000256" key="2">
    <source>
        <dbReference type="ARBA" id="ARBA00022676"/>
    </source>
</evidence>
<dbReference type="CDD" id="cd17765">
    <property type="entry name" value="PNP_ThPNP_like"/>
    <property type="match status" value="1"/>
</dbReference>
<dbReference type="Pfam" id="PF01048">
    <property type="entry name" value="PNP_UDP_1"/>
    <property type="match status" value="1"/>
</dbReference>
<dbReference type="GO" id="GO:0005829">
    <property type="term" value="C:cytosol"/>
    <property type="evidence" value="ECO:0007669"/>
    <property type="project" value="TreeGrafter"/>
</dbReference>
<evidence type="ECO:0000256" key="1">
    <source>
        <dbReference type="ARBA" id="ARBA00010456"/>
    </source>
</evidence>
<dbReference type="InterPro" id="IPR000845">
    <property type="entry name" value="Nucleoside_phosphorylase_d"/>
</dbReference>
<organism evidence="5">
    <name type="scientific">freshwater metagenome</name>
    <dbReference type="NCBI Taxonomy" id="449393"/>
    <lineage>
        <taxon>unclassified sequences</taxon>
        <taxon>metagenomes</taxon>
        <taxon>ecological metagenomes</taxon>
    </lineage>
</organism>
<dbReference type="PROSITE" id="PS01232">
    <property type="entry name" value="PNP_UDP_1"/>
    <property type="match status" value="1"/>
</dbReference>
<dbReference type="AlphaFoldDB" id="A0A6J7F3C5"/>
<reference evidence="5" key="1">
    <citation type="submission" date="2020-05" db="EMBL/GenBank/DDBJ databases">
        <authorList>
            <person name="Chiriac C."/>
            <person name="Salcher M."/>
            <person name="Ghai R."/>
            <person name="Kavagutti S V."/>
        </authorList>
    </citation>
    <scope>NUCLEOTIDE SEQUENCE</scope>
</reference>
<proteinExistence type="inferred from homology"/>
<dbReference type="InterPro" id="IPR035994">
    <property type="entry name" value="Nucleoside_phosphorylase_sf"/>
</dbReference>
<name>A0A6J7F3C5_9ZZZZ</name>
<gene>
    <name evidence="5" type="ORF">UFOPK3376_02510</name>
</gene>
<dbReference type="PANTHER" id="PTHR43691:SF11">
    <property type="entry name" value="FI09636P-RELATED"/>
    <property type="match status" value="1"/>
</dbReference>
<evidence type="ECO:0000259" key="4">
    <source>
        <dbReference type="Pfam" id="PF01048"/>
    </source>
</evidence>
<keyword evidence="3" id="KW-0808">Transferase</keyword>
<sequence>MPVHLRAEPSDYAPAVLVPGDPNRAKHIAETFFDPGFRCVNTERGMLGFTGTFEGTPISVQSVGMGAASAAIYYTELIQLGAKRIIRVGTAGGLKPGLRMGDTLIAISATADDPTTALLTHGEPHAPTATWDLVETAVAMARQQQARVHVGPIVSSALFYDTRPGMMQRWRERGHLGVEMEASILYTLGAIHHIETLAIMTVSDLIEDDGTAERITDDELKAGVNAMTKVACRVAIA</sequence>
<dbReference type="Gene3D" id="3.40.50.1580">
    <property type="entry name" value="Nucleoside phosphorylase domain"/>
    <property type="match status" value="1"/>
</dbReference>
<dbReference type="GO" id="GO:0004731">
    <property type="term" value="F:purine-nucleoside phosphorylase activity"/>
    <property type="evidence" value="ECO:0007669"/>
    <property type="project" value="TreeGrafter"/>
</dbReference>
<accession>A0A6J7F3C5</accession>
<dbReference type="EMBL" id="CAFBLP010000083">
    <property type="protein sequence ID" value="CAB4887590.1"/>
    <property type="molecule type" value="Genomic_DNA"/>
</dbReference>
<evidence type="ECO:0000313" key="5">
    <source>
        <dbReference type="EMBL" id="CAB4887590.1"/>
    </source>
</evidence>
<dbReference type="InterPro" id="IPR018016">
    <property type="entry name" value="Nucleoside_phosphorylase_CS"/>
</dbReference>
<dbReference type="PANTHER" id="PTHR43691">
    <property type="entry name" value="URIDINE PHOSPHORYLASE"/>
    <property type="match status" value="1"/>
</dbReference>
<evidence type="ECO:0000256" key="3">
    <source>
        <dbReference type="ARBA" id="ARBA00022679"/>
    </source>
</evidence>
<protein>
    <submittedName>
        <fullName evidence="5">Unannotated protein</fullName>
    </submittedName>
</protein>
<keyword evidence="2" id="KW-0328">Glycosyltransferase</keyword>
<comment type="similarity">
    <text evidence="1">Belongs to the PNP/UDP phosphorylase family.</text>
</comment>